<accession>A0A8W8KSJ0</accession>
<feature type="chain" id="PRO_5042431387" description="UPAR/Ly6 domain-containing protein" evidence="3">
    <location>
        <begin position="30"/>
        <end position="155"/>
    </location>
</feature>
<dbReference type="EnsemblMetazoa" id="G24406.22">
    <property type="protein sequence ID" value="G24406.22:cds"/>
    <property type="gene ID" value="G24406"/>
</dbReference>
<dbReference type="AlphaFoldDB" id="A0A8W8KSJ0"/>
<dbReference type="SUPFAM" id="SSF57302">
    <property type="entry name" value="Snake toxin-like"/>
    <property type="match status" value="1"/>
</dbReference>
<feature type="signal peptide" evidence="3">
    <location>
        <begin position="1"/>
        <end position="29"/>
    </location>
</feature>
<evidence type="ECO:0000313" key="5">
    <source>
        <dbReference type="Proteomes" id="UP000005408"/>
    </source>
</evidence>
<reference evidence="4" key="1">
    <citation type="submission" date="2022-08" db="UniProtKB">
        <authorList>
            <consortium name="EnsemblMetazoa"/>
        </authorList>
    </citation>
    <scope>IDENTIFICATION</scope>
    <source>
        <strain evidence="4">05x7-T-G4-1.051#20</strain>
    </source>
</reference>
<dbReference type="PANTHER" id="PTHR10036">
    <property type="entry name" value="CD59 GLYCOPROTEIN"/>
    <property type="match status" value="1"/>
</dbReference>
<organism evidence="4 5">
    <name type="scientific">Magallana gigas</name>
    <name type="common">Pacific oyster</name>
    <name type="synonym">Crassostrea gigas</name>
    <dbReference type="NCBI Taxonomy" id="29159"/>
    <lineage>
        <taxon>Eukaryota</taxon>
        <taxon>Metazoa</taxon>
        <taxon>Spiralia</taxon>
        <taxon>Lophotrochozoa</taxon>
        <taxon>Mollusca</taxon>
        <taxon>Bivalvia</taxon>
        <taxon>Autobranchia</taxon>
        <taxon>Pteriomorphia</taxon>
        <taxon>Ostreida</taxon>
        <taxon>Ostreoidea</taxon>
        <taxon>Ostreidae</taxon>
        <taxon>Magallana</taxon>
    </lineage>
</organism>
<name>A0A8W8KSJ0_MAGGI</name>
<evidence type="ECO:0000313" key="4">
    <source>
        <dbReference type="EnsemblMetazoa" id="G24406.22:cds"/>
    </source>
</evidence>
<proteinExistence type="predicted"/>
<evidence type="ECO:0008006" key="6">
    <source>
        <dbReference type="Google" id="ProtNLM"/>
    </source>
</evidence>
<keyword evidence="1 3" id="KW-0732">Signal</keyword>
<dbReference type="InterPro" id="IPR045860">
    <property type="entry name" value="Snake_toxin-like_sf"/>
</dbReference>
<keyword evidence="5" id="KW-1185">Reference proteome</keyword>
<evidence type="ECO:0000256" key="3">
    <source>
        <dbReference type="SAM" id="SignalP"/>
    </source>
</evidence>
<evidence type="ECO:0000256" key="2">
    <source>
        <dbReference type="ARBA" id="ARBA00023157"/>
    </source>
</evidence>
<dbReference type="PANTHER" id="PTHR10036:SF3">
    <property type="entry name" value="PROTEIN SLEEPLESS-RELATED"/>
    <property type="match status" value="1"/>
</dbReference>
<evidence type="ECO:0000256" key="1">
    <source>
        <dbReference type="ARBA" id="ARBA00022729"/>
    </source>
</evidence>
<dbReference type="Proteomes" id="UP000005408">
    <property type="component" value="Unassembled WGS sequence"/>
</dbReference>
<protein>
    <recommendedName>
        <fullName evidence="6">UPAR/Ly6 domain-containing protein</fullName>
    </recommendedName>
</protein>
<keyword evidence="2" id="KW-1015">Disulfide bond</keyword>
<dbReference type="EnsemblMetazoa" id="G24406.20">
    <property type="protein sequence ID" value="G24406.20:cds"/>
    <property type="gene ID" value="G24406"/>
</dbReference>
<sequence length="155" mass="17199">MVTTGTLCPLILFWTSLIHLALLPASVSPLSCYQCTNEKTNIHCVDDFNLRSCDKDTCQTITSYSDVSEKLTILKSCTTNASCHNQRQEYERSCNVEASDWVCVYCCHHDKCNIHIASGTTSPLSPKSALLSQILDYVFISLLIIPVSKCILAET</sequence>